<dbReference type="GO" id="GO:0070040">
    <property type="term" value="F:rRNA (adenine(2503)-C2-)-methyltransferase activity"/>
    <property type="evidence" value="ECO:0007669"/>
    <property type="project" value="UniProtKB-UniRule"/>
</dbReference>
<feature type="binding site" evidence="12">
    <location>
        <begin position="160"/>
        <end position="161"/>
    </location>
    <ligand>
        <name>S-adenosyl-L-methionine</name>
        <dbReference type="ChEBI" id="CHEBI:59789"/>
    </ligand>
</feature>
<dbReference type="GO" id="GO:0030488">
    <property type="term" value="P:tRNA methylation"/>
    <property type="evidence" value="ECO:0007669"/>
    <property type="project" value="UniProtKB-UniRule"/>
</dbReference>
<protein>
    <recommendedName>
        <fullName evidence="12">Probable dual-specificity RNA methyltransferase RlmN</fullName>
        <ecNumber evidence="12">2.1.1.192</ecNumber>
    </recommendedName>
    <alternativeName>
        <fullName evidence="12">23S rRNA (adenine(2503)-C(2))-methyltransferase</fullName>
    </alternativeName>
    <alternativeName>
        <fullName evidence="12">23S rRNA m2A2503 methyltransferase</fullName>
    </alternativeName>
    <alternativeName>
        <fullName evidence="12">Ribosomal RNA large subunit methyltransferase N</fullName>
    </alternativeName>
    <alternativeName>
        <fullName evidence="12">tRNA (adenine(37)-C(2))-methyltransferase</fullName>
    </alternativeName>
    <alternativeName>
        <fullName evidence="12">tRNA m2A37 methyltransferase</fullName>
    </alternativeName>
</protein>
<dbReference type="PANTHER" id="PTHR30544:SF5">
    <property type="entry name" value="RADICAL SAM CORE DOMAIN-CONTAINING PROTEIN"/>
    <property type="match status" value="1"/>
</dbReference>
<keyword evidence="5 12" id="KW-0489">Methyltransferase</keyword>
<keyword evidence="3 12" id="KW-0963">Cytoplasm</keyword>
<dbReference type="PROSITE" id="PS51918">
    <property type="entry name" value="RADICAL_SAM"/>
    <property type="match status" value="1"/>
</dbReference>
<feature type="binding site" evidence="12">
    <location>
        <position position="117"/>
    </location>
    <ligand>
        <name>[4Fe-4S] cluster</name>
        <dbReference type="ChEBI" id="CHEBI:49883"/>
        <note>4Fe-4S-S-AdoMet</note>
    </ligand>
</feature>
<dbReference type="GO" id="GO:0051539">
    <property type="term" value="F:4 iron, 4 sulfur cluster binding"/>
    <property type="evidence" value="ECO:0007669"/>
    <property type="project" value="UniProtKB-UniRule"/>
</dbReference>
<dbReference type="Pfam" id="PF21016">
    <property type="entry name" value="RlmN_N"/>
    <property type="match status" value="1"/>
</dbReference>
<evidence type="ECO:0000256" key="2">
    <source>
        <dbReference type="ARBA" id="ARBA00022485"/>
    </source>
</evidence>
<feature type="domain" description="Radical SAM core" evidence="13">
    <location>
        <begin position="99"/>
        <end position="329"/>
    </location>
</feature>
<comment type="cofactor">
    <cofactor evidence="12">
        <name>[4Fe-4S] cluster</name>
        <dbReference type="ChEBI" id="CHEBI:49883"/>
    </cofactor>
    <text evidence="12">Binds 1 [4Fe-4S] cluster. The cluster is coordinated with 3 cysteines and an exchangeable S-adenosyl-L-methionine.</text>
</comment>
<evidence type="ECO:0000256" key="12">
    <source>
        <dbReference type="HAMAP-Rule" id="MF_01849"/>
    </source>
</evidence>
<dbReference type="GO" id="GO:0046872">
    <property type="term" value="F:metal ion binding"/>
    <property type="evidence" value="ECO:0007669"/>
    <property type="project" value="UniProtKB-KW"/>
</dbReference>
<dbReference type="GO" id="GO:0005737">
    <property type="term" value="C:cytoplasm"/>
    <property type="evidence" value="ECO:0007669"/>
    <property type="project" value="UniProtKB-SubCell"/>
</dbReference>
<dbReference type="eggNOG" id="COG0820">
    <property type="taxonomic scope" value="Bacteria"/>
</dbReference>
<dbReference type="KEGG" id="eha:Ethha_2112"/>
<keyword evidence="8 12" id="KW-0819">tRNA processing</keyword>
<evidence type="ECO:0000256" key="11">
    <source>
        <dbReference type="ARBA" id="ARBA00023014"/>
    </source>
</evidence>
<feature type="active site" description="Proton acceptor" evidence="12">
    <location>
        <position position="93"/>
    </location>
</feature>
<dbReference type="InterPro" id="IPR058240">
    <property type="entry name" value="rSAM_sf"/>
</dbReference>
<dbReference type="NCBIfam" id="TIGR00048">
    <property type="entry name" value="rRNA_mod_RlmN"/>
    <property type="match status" value="1"/>
</dbReference>
<feature type="binding site" evidence="12">
    <location>
        <position position="192"/>
    </location>
    <ligand>
        <name>S-adenosyl-L-methionine</name>
        <dbReference type="ChEBI" id="CHEBI:59789"/>
    </ligand>
</feature>
<dbReference type="SUPFAM" id="SSF102114">
    <property type="entry name" value="Radical SAM enzymes"/>
    <property type="match status" value="1"/>
</dbReference>
<dbReference type="InterPro" id="IPR027492">
    <property type="entry name" value="RNA_MTrfase_RlmN"/>
</dbReference>
<comment type="caution">
    <text evidence="12">Lacks conserved residue(s) required for the propagation of feature annotation.</text>
</comment>
<keyword evidence="10 12" id="KW-0408">Iron</keyword>
<dbReference type="AlphaFoldDB" id="E6U3M9"/>
<organism evidence="14 15">
    <name type="scientific">Ethanoligenens harbinense (strain DSM 18485 / JCM 12961 / CGMCC 1.5033 / YUAN-3)</name>
    <dbReference type="NCBI Taxonomy" id="663278"/>
    <lineage>
        <taxon>Bacteria</taxon>
        <taxon>Bacillati</taxon>
        <taxon>Bacillota</taxon>
        <taxon>Clostridia</taxon>
        <taxon>Eubacteriales</taxon>
        <taxon>Oscillospiraceae</taxon>
        <taxon>Ethanoligenens</taxon>
    </lineage>
</organism>
<evidence type="ECO:0000256" key="7">
    <source>
        <dbReference type="ARBA" id="ARBA00022691"/>
    </source>
</evidence>
<keyword evidence="9 12" id="KW-0479">Metal-binding</keyword>
<evidence type="ECO:0000256" key="9">
    <source>
        <dbReference type="ARBA" id="ARBA00022723"/>
    </source>
</evidence>
<comment type="miscellaneous">
    <text evidence="12">Reaction proceeds by a ping-pong mechanism involving intermediate methylation of a conserved cysteine residue.</text>
</comment>
<dbReference type="Pfam" id="PF04055">
    <property type="entry name" value="Radical_SAM"/>
    <property type="match status" value="1"/>
</dbReference>
<dbReference type="SFLD" id="SFLDS00029">
    <property type="entry name" value="Radical_SAM"/>
    <property type="match status" value="1"/>
</dbReference>
<feature type="binding site" evidence="12">
    <location>
        <position position="291"/>
    </location>
    <ligand>
        <name>S-adenosyl-L-methionine</name>
        <dbReference type="ChEBI" id="CHEBI:59789"/>
    </ligand>
</feature>
<comment type="function">
    <text evidence="12">Specifically methylates position 2 of adenine 2503 in 23S rRNA and position 2 of adenine 37 in tRNAs.</text>
</comment>
<dbReference type="InterPro" id="IPR007197">
    <property type="entry name" value="rSAM"/>
</dbReference>
<evidence type="ECO:0000256" key="3">
    <source>
        <dbReference type="ARBA" id="ARBA00022490"/>
    </source>
</evidence>
<keyword evidence="11 12" id="KW-0411">Iron-sulfur</keyword>
<feature type="binding site" evidence="12">
    <location>
        <position position="113"/>
    </location>
    <ligand>
        <name>[4Fe-4S] cluster</name>
        <dbReference type="ChEBI" id="CHEBI:49883"/>
        <note>4Fe-4S-S-AdoMet</note>
    </ligand>
</feature>
<comment type="catalytic activity">
    <reaction evidence="12">
        <text>adenosine(37) in tRNA + 2 reduced [2Fe-2S]-[ferredoxin] + 2 S-adenosyl-L-methionine = 2-methyladenosine(37) in tRNA + 5'-deoxyadenosine + L-methionine + 2 oxidized [2Fe-2S]-[ferredoxin] + S-adenosyl-L-homocysteine</text>
        <dbReference type="Rhea" id="RHEA:43332"/>
        <dbReference type="Rhea" id="RHEA-COMP:10000"/>
        <dbReference type="Rhea" id="RHEA-COMP:10001"/>
        <dbReference type="Rhea" id="RHEA-COMP:10162"/>
        <dbReference type="Rhea" id="RHEA-COMP:10485"/>
        <dbReference type="ChEBI" id="CHEBI:17319"/>
        <dbReference type="ChEBI" id="CHEBI:33737"/>
        <dbReference type="ChEBI" id="CHEBI:33738"/>
        <dbReference type="ChEBI" id="CHEBI:57844"/>
        <dbReference type="ChEBI" id="CHEBI:57856"/>
        <dbReference type="ChEBI" id="CHEBI:59789"/>
        <dbReference type="ChEBI" id="CHEBI:74411"/>
        <dbReference type="ChEBI" id="CHEBI:74497"/>
        <dbReference type="EC" id="2.1.1.192"/>
    </reaction>
</comment>
<dbReference type="RefSeq" id="WP_013485977.1">
    <property type="nucleotide sequence ID" value="NC_014828.1"/>
</dbReference>
<keyword evidence="12" id="KW-1015">Disulfide bond</keyword>
<dbReference type="PIRSF" id="PIRSF006004">
    <property type="entry name" value="CHP00048"/>
    <property type="match status" value="1"/>
</dbReference>
<evidence type="ECO:0000256" key="10">
    <source>
        <dbReference type="ARBA" id="ARBA00023004"/>
    </source>
</evidence>
<dbReference type="SFLD" id="SFLDG01062">
    <property type="entry name" value="methyltransferase_(Class_A)"/>
    <property type="match status" value="1"/>
</dbReference>
<feature type="binding site" evidence="12">
    <location>
        <position position="120"/>
    </location>
    <ligand>
        <name>[4Fe-4S] cluster</name>
        <dbReference type="ChEBI" id="CHEBI:49883"/>
        <note>4Fe-4S-S-AdoMet</note>
    </ligand>
</feature>
<proteinExistence type="inferred from homology"/>
<evidence type="ECO:0000256" key="5">
    <source>
        <dbReference type="ARBA" id="ARBA00022603"/>
    </source>
</evidence>
<dbReference type="HOGENOM" id="CLU_029101_0_1_9"/>
<sequence length="342" mass="37780">MDEKRDLKSMDIEELGAFFRALGAPAYKAKQVFAWLHRGVGSFDEMTDQSKAFRAVLEEHALITRVQTVRRLESVLDGTVKYLFALSDGECVETVMMRYSYGDSVCISTQAGCRMGCGFCASTLGGLHRSLAPSEMLDQILAVTKDTGRKVSHVVLMGIGEPLDNYENVVKFLHLLSCKGGLNMSLRHVSLSTCGLVDGIRRLMEEKLQLTLSVSLHAPNDAIRSSIMPVNRKWGVNTLLAACRDYIEATGRRISFEYAMIDGVNDTPACAKELAARLRGMLCHVNLIPANPVKERSYQKSPAEKVERFRRLLAGFGLTVTVRRTLGADIQASCGQLRQAAR</sequence>
<dbReference type="GO" id="GO:0070475">
    <property type="term" value="P:rRNA base methylation"/>
    <property type="evidence" value="ECO:0007669"/>
    <property type="project" value="UniProtKB-UniRule"/>
</dbReference>
<keyword evidence="15" id="KW-1185">Reference proteome</keyword>
<evidence type="ECO:0000256" key="6">
    <source>
        <dbReference type="ARBA" id="ARBA00022679"/>
    </source>
</evidence>
<feature type="binding site" evidence="12">
    <location>
        <begin position="215"/>
        <end position="217"/>
    </location>
    <ligand>
        <name>S-adenosyl-L-methionine</name>
        <dbReference type="ChEBI" id="CHEBI:59789"/>
    </ligand>
</feature>
<evidence type="ECO:0000256" key="8">
    <source>
        <dbReference type="ARBA" id="ARBA00022694"/>
    </source>
</evidence>
<gene>
    <name evidence="12" type="primary">rlmN</name>
    <name evidence="14" type="ordered locus">Ethha_2112</name>
</gene>
<dbReference type="PANTHER" id="PTHR30544">
    <property type="entry name" value="23S RRNA METHYLTRANSFERASE"/>
    <property type="match status" value="1"/>
</dbReference>
<keyword evidence="7 12" id="KW-0949">S-adenosyl-L-methionine</keyword>
<dbReference type="HAMAP" id="MF_01849">
    <property type="entry name" value="RNA_methyltr_RlmN"/>
    <property type="match status" value="1"/>
</dbReference>
<reference evidence="14 15" key="1">
    <citation type="submission" date="2010-12" db="EMBL/GenBank/DDBJ databases">
        <title>Complete sequence of Ethanoligenens harbinense YUAN-3.</title>
        <authorList>
            <person name="Lucas S."/>
            <person name="Copeland A."/>
            <person name="Lapidus A."/>
            <person name="Cheng J.-F."/>
            <person name="Bruce D."/>
            <person name="Goodwin L."/>
            <person name="Pitluck S."/>
            <person name="Chertkov O."/>
            <person name="Misra M."/>
            <person name="Detter J.C."/>
            <person name="Han C."/>
            <person name="Tapia R."/>
            <person name="Land M."/>
            <person name="Hauser L."/>
            <person name="Jeffries C."/>
            <person name="Kyrpides N."/>
            <person name="Ivanova N."/>
            <person name="Mikhailova N."/>
            <person name="Wang A."/>
            <person name="Mouttaki H."/>
            <person name="He Z."/>
            <person name="Zhou J."/>
            <person name="Hemme C.L."/>
            <person name="Woyke T."/>
        </authorList>
    </citation>
    <scope>NUCLEOTIDE SEQUENCE [LARGE SCALE GENOMIC DNA]</scope>
    <source>
        <strain evidence="15">DSM 18485 / JCM 12961 / CGMCC 1.5033 / YUAN-3</strain>
    </source>
</reference>
<dbReference type="InterPro" id="IPR013785">
    <property type="entry name" value="Aldolase_TIM"/>
</dbReference>
<keyword evidence="6 12" id="KW-0808">Transferase</keyword>
<dbReference type="EMBL" id="CP002400">
    <property type="protein sequence ID" value="ADU27629.1"/>
    <property type="molecule type" value="Genomic_DNA"/>
</dbReference>
<comment type="subcellular location">
    <subcellularLocation>
        <location evidence="1 12">Cytoplasm</location>
    </subcellularLocation>
</comment>
<comment type="similarity">
    <text evidence="12">Belongs to the radical SAM superfamily. RlmN family.</text>
</comment>
<dbReference type="GO" id="GO:0019843">
    <property type="term" value="F:rRNA binding"/>
    <property type="evidence" value="ECO:0007669"/>
    <property type="project" value="UniProtKB-UniRule"/>
</dbReference>
<dbReference type="Proteomes" id="UP000001551">
    <property type="component" value="Chromosome"/>
</dbReference>
<evidence type="ECO:0000313" key="15">
    <source>
        <dbReference type="Proteomes" id="UP000001551"/>
    </source>
</evidence>
<evidence type="ECO:0000256" key="1">
    <source>
        <dbReference type="ARBA" id="ARBA00004496"/>
    </source>
</evidence>
<keyword evidence="4 12" id="KW-0698">rRNA processing</keyword>
<dbReference type="CDD" id="cd01335">
    <property type="entry name" value="Radical_SAM"/>
    <property type="match status" value="1"/>
</dbReference>
<evidence type="ECO:0000259" key="13">
    <source>
        <dbReference type="PROSITE" id="PS51918"/>
    </source>
</evidence>
<dbReference type="SFLD" id="SFLDF00275">
    <property type="entry name" value="adenosine_C2_methyltransferase"/>
    <property type="match status" value="1"/>
</dbReference>
<dbReference type="GO" id="GO:0002935">
    <property type="term" value="F:tRNA (adenine(37)-C2)-methyltransferase activity"/>
    <property type="evidence" value="ECO:0007669"/>
    <property type="project" value="UniProtKB-UniRule"/>
</dbReference>
<evidence type="ECO:0000256" key="4">
    <source>
        <dbReference type="ARBA" id="ARBA00022552"/>
    </source>
</evidence>
<dbReference type="InterPro" id="IPR048641">
    <property type="entry name" value="RlmN_N"/>
</dbReference>
<dbReference type="InterPro" id="IPR040072">
    <property type="entry name" value="Methyltransferase_A"/>
</dbReference>
<dbReference type="FunFam" id="3.20.20.70:FF:000014">
    <property type="entry name" value="Probable dual-specificity RNA methyltransferase RlmN"/>
    <property type="match status" value="1"/>
</dbReference>
<name>E6U3M9_ETHHY</name>
<evidence type="ECO:0000313" key="14">
    <source>
        <dbReference type="EMBL" id="ADU27629.1"/>
    </source>
</evidence>
<feature type="active site" description="S-methylcysteine intermediate" evidence="12">
    <location>
        <position position="334"/>
    </location>
</feature>
<accession>E6U3M9</accession>
<dbReference type="InterPro" id="IPR004383">
    <property type="entry name" value="rRNA_lsu_MTrfase_RlmN/Cfr"/>
</dbReference>
<keyword evidence="2 12" id="KW-0004">4Fe-4S</keyword>
<dbReference type="STRING" id="663278.Ethha_2112"/>
<dbReference type="EC" id="2.1.1.192" evidence="12"/>
<comment type="catalytic activity">
    <reaction evidence="12">
        <text>adenosine(2503) in 23S rRNA + 2 reduced [2Fe-2S]-[ferredoxin] + 2 S-adenosyl-L-methionine = 2-methyladenosine(2503) in 23S rRNA + 5'-deoxyadenosine + L-methionine + 2 oxidized [2Fe-2S]-[ferredoxin] + S-adenosyl-L-homocysteine</text>
        <dbReference type="Rhea" id="RHEA:42916"/>
        <dbReference type="Rhea" id="RHEA-COMP:10000"/>
        <dbReference type="Rhea" id="RHEA-COMP:10001"/>
        <dbReference type="Rhea" id="RHEA-COMP:10152"/>
        <dbReference type="Rhea" id="RHEA-COMP:10282"/>
        <dbReference type="ChEBI" id="CHEBI:17319"/>
        <dbReference type="ChEBI" id="CHEBI:33737"/>
        <dbReference type="ChEBI" id="CHEBI:33738"/>
        <dbReference type="ChEBI" id="CHEBI:57844"/>
        <dbReference type="ChEBI" id="CHEBI:57856"/>
        <dbReference type="ChEBI" id="CHEBI:59789"/>
        <dbReference type="ChEBI" id="CHEBI:74411"/>
        <dbReference type="ChEBI" id="CHEBI:74497"/>
        <dbReference type="EC" id="2.1.1.192"/>
    </reaction>
</comment>
<dbReference type="GO" id="GO:0000049">
    <property type="term" value="F:tRNA binding"/>
    <property type="evidence" value="ECO:0007669"/>
    <property type="project" value="UniProtKB-UniRule"/>
</dbReference>
<dbReference type="Gene3D" id="3.20.20.70">
    <property type="entry name" value="Aldolase class I"/>
    <property type="match status" value="1"/>
</dbReference>